<keyword evidence="7" id="KW-0297">G-protein coupled receptor</keyword>
<keyword evidence="14" id="KW-1185">Reference proteome</keyword>
<evidence type="ECO:0000256" key="9">
    <source>
        <dbReference type="ARBA" id="ARBA00023170"/>
    </source>
</evidence>
<dbReference type="Proteomes" id="UP001181693">
    <property type="component" value="Unassembled WGS sequence"/>
</dbReference>
<feature type="transmembrane region" description="Helical" evidence="11">
    <location>
        <begin position="101"/>
        <end position="122"/>
    </location>
</feature>
<dbReference type="PANTHER" id="PTHR26450:SF69">
    <property type="entry name" value="OLFACTORY RECEPTOR 56B1"/>
    <property type="match status" value="1"/>
</dbReference>
<evidence type="ECO:0000256" key="3">
    <source>
        <dbReference type="ARBA" id="ARBA00022606"/>
    </source>
</evidence>
<keyword evidence="8 11" id="KW-0472">Membrane</keyword>
<feature type="transmembrane region" description="Helical" evidence="11">
    <location>
        <begin position="142"/>
        <end position="165"/>
    </location>
</feature>
<keyword evidence="6 11" id="KW-1133">Transmembrane helix</keyword>
<dbReference type="FunFam" id="1.20.1070.10:FF:000013">
    <property type="entry name" value="Olfactory receptor"/>
    <property type="match status" value="1"/>
</dbReference>
<feature type="transmembrane region" description="Helical" evidence="11">
    <location>
        <begin position="28"/>
        <end position="51"/>
    </location>
</feature>
<sequence>MNSSDLCGPMPSEFILLGLSWMNEEKQLAAFVFLLMYLMTILANCSIVTLVKVDRKLHEPMHIFISLLALIDLSVCSCIIPKALTILWFGSNTINRMSCLVQMYVLYTMLGTQSSLFAFMSFDRYVAICHPLRHSIIMRSSFIIKTVLFIISRSALLLIPIPALAAQMAYCNTNIITHSYCEYIEVIKLWCGDLTSVVIYMIILLCIFPGGDNTLVIFSYVNILNVIHMLQSSQARWKSLSTCSSHAILLSLFYISSAFPLFLFLYYPDSPLYLKTLTEILSCLLLPMINPIVYGVKTKEIQDGFKRLYWRMFRIYV</sequence>
<gene>
    <name evidence="13" type="ORF">GDO54_000075</name>
</gene>
<comment type="subcellular location">
    <subcellularLocation>
        <location evidence="1">Cell membrane</location>
        <topology evidence="1">Multi-pass membrane protein</topology>
    </subcellularLocation>
</comment>
<evidence type="ECO:0000256" key="1">
    <source>
        <dbReference type="ARBA" id="ARBA00004651"/>
    </source>
</evidence>
<evidence type="ECO:0000256" key="11">
    <source>
        <dbReference type="SAM" id="Phobius"/>
    </source>
</evidence>
<reference evidence="13" key="1">
    <citation type="thesis" date="2020" institute="ProQuest LLC" country="789 East Eisenhower Parkway, Ann Arbor, MI, USA">
        <title>Comparative Genomics and Chromosome Evolution.</title>
        <authorList>
            <person name="Mudd A.B."/>
        </authorList>
    </citation>
    <scope>NUCLEOTIDE SEQUENCE</scope>
    <source>
        <strain evidence="13">1538</strain>
        <tissue evidence="13">Blood</tissue>
    </source>
</reference>
<dbReference type="InterPro" id="IPR050402">
    <property type="entry name" value="OR51/52/56-like"/>
</dbReference>
<evidence type="ECO:0000256" key="2">
    <source>
        <dbReference type="ARBA" id="ARBA00022475"/>
    </source>
</evidence>
<comment type="caution">
    <text evidence="13">The sequence shown here is derived from an EMBL/GenBank/DDBJ whole genome shotgun (WGS) entry which is preliminary data.</text>
</comment>
<keyword evidence="2" id="KW-1003">Cell membrane</keyword>
<dbReference type="PANTHER" id="PTHR26450">
    <property type="entry name" value="OLFACTORY RECEPTOR 56B1-RELATED"/>
    <property type="match status" value="1"/>
</dbReference>
<keyword evidence="10" id="KW-0807">Transducer</keyword>
<evidence type="ECO:0000259" key="12">
    <source>
        <dbReference type="PROSITE" id="PS50262"/>
    </source>
</evidence>
<protein>
    <recommendedName>
        <fullName evidence="12">G-protein coupled receptors family 1 profile domain-containing protein</fullName>
    </recommendedName>
</protein>
<dbReference type="GO" id="GO:0004984">
    <property type="term" value="F:olfactory receptor activity"/>
    <property type="evidence" value="ECO:0007669"/>
    <property type="project" value="InterPro"/>
</dbReference>
<dbReference type="PROSITE" id="PS50262">
    <property type="entry name" value="G_PROTEIN_RECEP_F1_2"/>
    <property type="match status" value="1"/>
</dbReference>
<organism evidence="13 14">
    <name type="scientific">Pyxicephalus adspersus</name>
    <name type="common">African bullfrog</name>
    <dbReference type="NCBI Taxonomy" id="30357"/>
    <lineage>
        <taxon>Eukaryota</taxon>
        <taxon>Metazoa</taxon>
        <taxon>Chordata</taxon>
        <taxon>Craniata</taxon>
        <taxon>Vertebrata</taxon>
        <taxon>Euteleostomi</taxon>
        <taxon>Amphibia</taxon>
        <taxon>Batrachia</taxon>
        <taxon>Anura</taxon>
        <taxon>Neobatrachia</taxon>
        <taxon>Ranoidea</taxon>
        <taxon>Pyxicephalidae</taxon>
        <taxon>Pyxicephalinae</taxon>
        <taxon>Pyxicephalus</taxon>
    </lineage>
</organism>
<dbReference type="Gene3D" id="1.20.1070.10">
    <property type="entry name" value="Rhodopsin 7-helix transmembrane proteins"/>
    <property type="match status" value="1"/>
</dbReference>
<feature type="transmembrane region" description="Helical" evidence="11">
    <location>
        <begin position="273"/>
        <end position="296"/>
    </location>
</feature>
<feature type="transmembrane region" description="Helical" evidence="11">
    <location>
        <begin position="63"/>
        <end position="89"/>
    </location>
</feature>
<evidence type="ECO:0000256" key="8">
    <source>
        <dbReference type="ARBA" id="ARBA00023136"/>
    </source>
</evidence>
<evidence type="ECO:0000313" key="14">
    <source>
        <dbReference type="Proteomes" id="UP001181693"/>
    </source>
</evidence>
<evidence type="ECO:0000256" key="4">
    <source>
        <dbReference type="ARBA" id="ARBA00022692"/>
    </source>
</evidence>
<feature type="transmembrane region" description="Helical" evidence="11">
    <location>
        <begin position="247"/>
        <end position="267"/>
    </location>
</feature>
<dbReference type="EMBL" id="DYDO01000001">
    <property type="protein sequence ID" value="DBA32271.1"/>
    <property type="molecule type" value="Genomic_DNA"/>
</dbReference>
<dbReference type="InterPro" id="IPR017452">
    <property type="entry name" value="GPCR_Rhodpsn_7TM"/>
</dbReference>
<dbReference type="PRINTS" id="PR00237">
    <property type="entry name" value="GPCRRHODOPSN"/>
</dbReference>
<dbReference type="InterPro" id="IPR000276">
    <property type="entry name" value="GPCR_Rhodpsn"/>
</dbReference>
<evidence type="ECO:0000256" key="10">
    <source>
        <dbReference type="ARBA" id="ARBA00023224"/>
    </source>
</evidence>
<dbReference type="InterPro" id="IPR000725">
    <property type="entry name" value="Olfact_rcpt"/>
</dbReference>
<dbReference type="Pfam" id="PF13853">
    <property type="entry name" value="7tm_4"/>
    <property type="match status" value="1"/>
</dbReference>
<feature type="transmembrane region" description="Helical" evidence="11">
    <location>
        <begin position="198"/>
        <end position="227"/>
    </location>
</feature>
<accession>A0AAV3B4J8</accession>
<keyword evidence="3" id="KW-0716">Sensory transduction</keyword>
<dbReference type="SUPFAM" id="SSF81321">
    <property type="entry name" value="Family A G protein-coupled receptor-like"/>
    <property type="match status" value="1"/>
</dbReference>
<evidence type="ECO:0000256" key="7">
    <source>
        <dbReference type="ARBA" id="ARBA00023040"/>
    </source>
</evidence>
<keyword evidence="5" id="KW-0552">Olfaction</keyword>
<evidence type="ECO:0000256" key="5">
    <source>
        <dbReference type="ARBA" id="ARBA00022725"/>
    </source>
</evidence>
<evidence type="ECO:0000256" key="6">
    <source>
        <dbReference type="ARBA" id="ARBA00022989"/>
    </source>
</evidence>
<dbReference type="GO" id="GO:0004930">
    <property type="term" value="F:G protein-coupled receptor activity"/>
    <property type="evidence" value="ECO:0007669"/>
    <property type="project" value="UniProtKB-KW"/>
</dbReference>
<keyword evidence="4 11" id="KW-0812">Transmembrane</keyword>
<feature type="domain" description="G-protein coupled receptors family 1 profile" evidence="12">
    <location>
        <begin position="43"/>
        <end position="294"/>
    </location>
</feature>
<keyword evidence="9" id="KW-0675">Receptor</keyword>
<dbReference type="PRINTS" id="PR00245">
    <property type="entry name" value="OLFACTORYR"/>
</dbReference>
<dbReference type="AlphaFoldDB" id="A0AAV3B4J8"/>
<name>A0AAV3B4J8_PYXAD</name>
<evidence type="ECO:0000313" key="13">
    <source>
        <dbReference type="EMBL" id="DBA32271.1"/>
    </source>
</evidence>
<dbReference type="GO" id="GO:0005886">
    <property type="term" value="C:plasma membrane"/>
    <property type="evidence" value="ECO:0007669"/>
    <property type="project" value="UniProtKB-SubCell"/>
</dbReference>
<proteinExistence type="predicted"/>